<protein>
    <submittedName>
        <fullName evidence="3">VanZ family protein</fullName>
    </submittedName>
</protein>
<sequence>MITDALLDHKWLSPAALALLVVLGPFAGSWLATRRRLTSWLLVLSLVPVAVTTLVPVDRELYELCAVQWSFPTPARVELMANLVLFVAPALLLTVLTRRPLLAGLAGLGLSGAIELVQALVPAIGRSCDTTDWTSNGLGAVIGAALGWGALWLARRTSPVPS</sequence>
<evidence type="ECO:0000313" key="3">
    <source>
        <dbReference type="EMBL" id="MFC6092671.1"/>
    </source>
</evidence>
<reference evidence="4" key="1">
    <citation type="journal article" date="2019" name="Int. J. Syst. Evol. Microbiol.">
        <title>The Global Catalogue of Microorganisms (GCM) 10K type strain sequencing project: providing services to taxonomists for standard genome sequencing and annotation.</title>
        <authorList>
            <consortium name="The Broad Institute Genomics Platform"/>
            <consortium name="The Broad Institute Genome Sequencing Center for Infectious Disease"/>
            <person name="Wu L."/>
            <person name="Ma J."/>
        </authorList>
    </citation>
    <scope>NUCLEOTIDE SEQUENCE [LARGE SCALE GENOMIC DNA]</scope>
    <source>
        <strain evidence="4">CGMCC 4.7246</strain>
    </source>
</reference>
<keyword evidence="1" id="KW-0812">Transmembrane</keyword>
<evidence type="ECO:0000313" key="4">
    <source>
        <dbReference type="Proteomes" id="UP001596220"/>
    </source>
</evidence>
<dbReference type="RefSeq" id="WP_380639119.1">
    <property type="nucleotide sequence ID" value="NZ_JBHSQO010000032.1"/>
</dbReference>
<keyword evidence="1" id="KW-1133">Transmembrane helix</keyword>
<dbReference type="Pfam" id="PF04892">
    <property type="entry name" value="VanZ"/>
    <property type="match status" value="1"/>
</dbReference>
<dbReference type="Proteomes" id="UP001596220">
    <property type="component" value="Unassembled WGS sequence"/>
</dbReference>
<feature type="domain" description="VanZ-like" evidence="2">
    <location>
        <begin position="22"/>
        <end position="147"/>
    </location>
</feature>
<evidence type="ECO:0000259" key="2">
    <source>
        <dbReference type="Pfam" id="PF04892"/>
    </source>
</evidence>
<gene>
    <name evidence="3" type="ORF">ACFP3R_25645</name>
</gene>
<organism evidence="3 4">
    <name type="scientific">Saccharothrix lopnurensis</name>
    <dbReference type="NCBI Taxonomy" id="1670621"/>
    <lineage>
        <taxon>Bacteria</taxon>
        <taxon>Bacillati</taxon>
        <taxon>Actinomycetota</taxon>
        <taxon>Actinomycetes</taxon>
        <taxon>Pseudonocardiales</taxon>
        <taxon>Pseudonocardiaceae</taxon>
        <taxon>Saccharothrix</taxon>
    </lineage>
</organism>
<name>A0ABW1PB88_9PSEU</name>
<feature type="transmembrane region" description="Helical" evidence="1">
    <location>
        <begin position="39"/>
        <end position="57"/>
    </location>
</feature>
<dbReference type="EMBL" id="JBHSQO010000032">
    <property type="protein sequence ID" value="MFC6092671.1"/>
    <property type="molecule type" value="Genomic_DNA"/>
</dbReference>
<feature type="transmembrane region" description="Helical" evidence="1">
    <location>
        <begin position="77"/>
        <end position="96"/>
    </location>
</feature>
<keyword evidence="4" id="KW-1185">Reference proteome</keyword>
<feature type="transmembrane region" description="Helical" evidence="1">
    <location>
        <begin position="133"/>
        <end position="154"/>
    </location>
</feature>
<evidence type="ECO:0000256" key="1">
    <source>
        <dbReference type="SAM" id="Phobius"/>
    </source>
</evidence>
<feature type="transmembrane region" description="Helical" evidence="1">
    <location>
        <begin position="101"/>
        <end position="121"/>
    </location>
</feature>
<keyword evidence="1" id="KW-0472">Membrane</keyword>
<comment type="caution">
    <text evidence="3">The sequence shown here is derived from an EMBL/GenBank/DDBJ whole genome shotgun (WGS) entry which is preliminary data.</text>
</comment>
<feature type="transmembrane region" description="Helical" evidence="1">
    <location>
        <begin position="12"/>
        <end position="32"/>
    </location>
</feature>
<proteinExistence type="predicted"/>
<dbReference type="InterPro" id="IPR006976">
    <property type="entry name" value="VanZ-like"/>
</dbReference>
<accession>A0ABW1PB88</accession>